<name>A0A7J4IVG9_9ARCH</name>
<evidence type="ECO:0000313" key="3">
    <source>
        <dbReference type="EMBL" id="HIH09452.1"/>
    </source>
</evidence>
<dbReference type="EMBL" id="DUGC01000039">
    <property type="protein sequence ID" value="HIH09452.1"/>
    <property type="molecule type" value="Genomic_DNA"/>
</dbReference>
<comment type="caution">
    <text evidence="3">The sequence shown here is derived from an EMBL/GenBank/DDBJ whole genome shotgun (WGS) entry which is preliminary data.</text>
</comment>
<dbReference type="SUPFAM" id="SSF52540">
    <property type="entry name" value="P-loop containing nucleoside triphosphate hydrolases"/>
    <property type="match status" value="1"/>
</dbReference>
<dbReference type="Pfam" id="PF07693">
    <property type="entry name" value="KAP_NTPase"/>
    <property type="match status" value="1"/>
</dbReference>
<dbReference type="PANTHER" id="PTHR34301:SF8">
    <property type="entry name" value="ATPASE DOMAIN-CONTAINING PROTEIN"/>
    <property type="match status" value="1"/>
</dbReference>
<dbReference type="PANTHER" id="PTHR34301">
    <property type="entry name" value="DNA-BINDING PROTEIN-RELATED"/>
    <property type="match status" value="1"/>
</dbReference>
<evidence type="ECO:0000256" key="1">
    <source>
        <dbReference type="SAM" id="MobiDB-lite"/>
    </source>
</evidence>
<protein>
    <submittedName>
        <fullName evidence="3">AAA family ATPase</fullName>
    </submittedName>
</protein>
<evidence type="ECO:0000259" key="2">
    <source>
        <dbReference type="Pfam" id="PF07693"/>
    </source>
</evidence>
<reference evidence="4" key="1">
    <citation type="journal article" date="2020" name="bioRxiv">
        <title>A rank-normalized archaeal taxonomy based on genome phylogeny resolves widespread incomplete and uneven classifications.</title>
        <authorList>
            <person name="Rinke C."/>
            <person name="Chuvochina M."/>
            <person name="Mussig A.J."/>
            <person name="Chaumeil P.-A."/>
            <person name="Waite D.W."/>
            <person name="Whitman W.B."/>
            <person name="Parks D.H."/>
            <person name="Hugenholtz P."/>
        </authorList>
    </citation>
    <scope>NUCLEOTIDE SEQUENCE [LARGE SCALE GENOMIC DNA]</scope>
</reference>
<accession>A0A7J4IVG9</accession>
<feature type="region of interest" description="Disordered" evidence="1">
    <location>
        <begin position="1"/>
        <end position="21"/>
    </location>
</feature>
<gene>
    <name evidence="3" type="ORF">HA254_02170</name>
</gene>
<proteinExistence type="predicted"/>
<dbReference type="Proteomes" id="UP000565078">
    <property type="component" value="Unassembled WGS sequence"/>
</dbReference>
<dbReference type="InterPro" id="IPR011646">
    <property type="entry name" value="KAP_P-loop"/>
</dbReference>
<dbReference type="AlphaFoldDB" id="A0A7J4IVG9"/>
<sequence>MQNNKLAVLPPNPFNQSSPVDPNDFVGRTQYLEEFRQKLRQTSTGSLASMSVAGGYGIGKTSFLHKCKAISEEQNSLAIYFSLNEMDKLTKETLAKMLIERAKEKVQEEVILQRISSTIFNALKRIKIKTGTGIELSISNENAEGFPNLHSALLAMWNHLKGTKTAIIFLIDEARVLEKNRADLILYLRAVLEQLQVNKIPIMIVPAGKLSITGPSGTGFSPLVRTFPPAILENFNYQESKAFIEKKLGQSRISIKENLMEKIFQVTEGHPFVLTAYMAAAYSKLKPGESELKEEYFYAADIEFVNRTLAPFFSRFYDQSGKNNRGILSKMASSPKG</sequence>
<organism evidence="3 4">
    <name type="scientific">Candidatus Iainarchaeum sp</name>
    <dbReference type="NCBI Taxonomy" id="3101447"/>
    <lineage>
        <taxon>Archaea</taxon>
        <taxon>Candidatus Iainarchaeota</taxon>
        <taxon>Candidatus Iainarchaeia</taxon>
        <taxon>Candidatus Iainarchaeales</taxon>
        <taxon>Candidatus Iainarchaeaceae</taxon>
        <taxon>Candidatus Iainarchaeum</taxon>
    </lineage>
</organism>
<feature type="non-terminal residue" evidence="3">
    <location>
        <position position="337"/>
    </location>
</feature>
<dbReference type="InterPro" id="IPR027417">
    <property type="entry name" value="P-loop_NTPase"/>
</dbReference>
<feature type="domain" description="KAP NTPase" evidence="2">
    <location>
        <begin position="29"/>
        <end position="193"/>
    </location>
</feature>
<evidence type="ECO:0000313" key="4">
    <source>
        <dbReference type="Proteomes" id="UP000565078"/>
    </source>
</evidence>
<dbReference type="Gene3D" id="3.40.50.300">
    <property type="entry name" value="P-loop containing nucleotide triphosphate hydrolases"/>
    <property type="match status" value="1"/>
</dbReference>